<protein>
    <recommendedName>
        <fullName evidence="3">Acylphosphatase-like domain-containing protein</fullName>
    </recommendedName>
</protein>
<dbReference type="GO" id="GO:0003998">
    <property type="term" value="F:acylphosphatase activity"/>
    <property type="evidence" value="ECO:0007669"/>
    <property type="project" value="InterPro"/>
</dbReference>
<dbReference type="STRING" id="323259.Mhun_3162"/>
<dbReference type="Proteomes" id="UP000001941">
    <property type="component" value="Chromosome"/>
</dbReference>
<feature type="domain" description="Acylphosphatase-like" evidence="3">
    <location>
        <begin position="3"/>
        <end position="90"/>
    </location>
</feature>
<dbReference type="KEGG" id="mhu:Mhun_3162"/>
<dbReference type="Pfam" id="PF00708">
    <property type="entry name" value="Acylphosphatase"/>
    <property type="match status" value="1"/>
</dbReference>
<comment type="similarity">
    <text evidence="2">Belongs to the acylphosphatase family.</text>
</comment>
<dbReference type="RefSeq" id="WP_011450089.1">
    <property type="nucleotide sequence ID" value="NC_007796.1"/>
</dbReference>
<evidence type="ECO:0000256" key="1">
    <source>
        <dbReference type="PROSITE-ProRule" id="PRU00520"/>
    </source>
</evidence>
<evidence type="ECO:0000256" key="2">
    <source>
        <dbReference type="RuleBase" id="RU004168"/>
    </source>
</evidence>
<name>Q2FNF2_METHJ</name>
<dbReference type="InterPro" id="IPR001792">
    <property type="entry name" value="Acylphosphatase-like_dom"/>
</dbReference>
<accession>Q2FNF2</accession>
<dbReference type="HOGENOM" id="CLU_141932_2_0_2"/>
<dbReference type="InterPro" id="IPR020456">
    <property type="entry name" value="Acylphosphatase"/>
</dbReference>
<dbReference type="GeneID" id="3924420"/>
<reference evidence="5" key="1">
    <citation type="journal article" date="2016" name="Stand. Genomic Sci.">
        <title>Complete genome sequence of Methanospirillum hungatei type strain JF1.</title>
        <authorList>
            <person name="Gunsalus R.P."/>
            <person name="Cook L.E."/>
            <person name="Crable B."/>
            <person name="Rohlin L."/>
            <person name="McDonald E."/>
            <person name="Mouttaki H."/>
            <person name="Sieber J.R."/>
            <person name="Poweleit N."/>
            <person name="Zhou H."/>
            <person name="Lapidus A.L."/>
            <person name="Daligault H.E."/>
            <person name="Land M."/>
            <person name="Gilna P."/>
            <person name="Ivanova N."/>
            <person name="Kyrpides N."/>
            <person name="Culley D.E."/>
            <person name="McInerney M.J."/>
        </authorList>
    </citation>
    <scope>NUCLEOTIDE SEQUENCE [LARGE SCALE GENOMIC DNA]</scope>
    <source>
        <strain evidence="5">ATCC 27890 / DSM 864 / NBRC 100397 / JF-1</strain>
    </source>
</reference>
<dbReference type="EMBL" id="CP000254">
    <property type="protein sequence ID" value="ABD42844.1"/>
    <property type="molecule type" value="Genomic_DNA"/>
</dbReference>
<gene>
    <name evidence="4" type="ordered locus">Mhun_3162</name>
</gene>
<proteinExistence type="inferred from homology"/>
<dbReference type="InParanoid" id="Q2FNF2"/>
<dbReference type="OrthoDB" id="6643at2157"/>
<dbReference type="InterPro" id="IPR036046">
    <property type="entry name" value="Acylphosphatase-like_dom_sf"/>
</dbReference>
<dbReference type="SUPFAM" id="SSF54975">
    <property type="entry name" value="Acylphosphatase/BLUF domain-like"/>
    <property type="match status" value="1"/>
</dbReference>
<dbReference type="eggNOG" id="arCOG01674">
    <property type="taxonomic scope" value="Archaea"/>
</dbReference>
<comment type="caution">
    <text evidence="1">Lacks conserved residue(s) required for the propagation of feature annotation.</text>
</comment>
<keyword evidence="5" id="KW-1185">Reference proteome</keyword>
<evidence type="ECO:0000313" key="5">
    <source>
        <dbReference type="Proteomes" id="UP000001941"/>
    </source>
</evidence>
<dbReference type="PANTHER" id="PTHR47268:SF4">
    <property type="entry name" value="ACYLPHOSPHATASE"/>
    <property type="match status" value="1"/>
</dbReference>
<dbReference type="EnsemblBacteria" id="ABD42844">
    <property type="protein sequence ID" value="ABD42844"/>
    <property type="gene ID" value="Mhun_3162"/>
</dbReference>
<dbReference type="PROSITE" id="PS51160">
    <property type="entry name" value="ACYLPHOSPHATASE_3"/>
    <property type="match status" value="1"/>
</dbReference>
<evidence type="ECO:0000313" key="4">
    <source>
        <dbReference type="EMBL" id="ABD42844.1"/>
    </source>
</evidence>
<dbReference type="PANTHER" id="PTHR47268">
    <property type="entry name" value="ACYLPHOSPHATASE"/>
    <property type="match status" value="1"/>
</dbReference>
<organism evidence="4 5">
    <name type="scientific">Methanospirillum hungatei JF-1 (strain ATCC 27890 / DSM 864 / NBRC 100397 / JF-1)</name>
    <dbReference type="NCBI Taxonomy" id="323259"/>
    <lineage>
        <taxon>Archaea</taxon>
        <taxon>Methanobacteriati</taxon>
        <taxon>Methanobacteriota</taxon>
        <taxon>Stenosarchaea group</taxon>
        <taxon>Methanomicrobia</taxon>
        <taxon>Methanomicrobiales</taxon>
        <taxon>Methanospirillaceae</taxon>
        <taxon>Methanospirillum</taxon>
    </lineage>
</organism>
<sequence length="121" mass="14151">MKRVKIISKGYVQGVGYREHVRNATFRKNISGYVQYLESDDVEIIAEGQESDLRNFIKEINVSEYPIDVQDMNVTWQEPTGDLKKFEIIRGDKDQELFELIDVAVTRLCRVFENTSMNQEK</sequence>
<dbReference type="Gene3D" id="3.30.70.100">
    <property type="match status" value="1"/>
</dbReference>
<dbReference type="AlphaFoldDB" id="Q2FNF2"/>
<evidence type="ECO:0000259" key="3">
    <source>
        <dbReference type="PROSITE" id="PS51160"/>
    </source>
</evidence>